<reference evidence="2 3" key="1">
    <citation type="journal article" date="2015" name="Environ. Microbiol.">
        <title>Metagenome sequence of Elaphomyces granulatus from sporocarp tissue reveals Ascomycota ectomycorrhizal fingerprints of genome expansion and a Proteobacteria-rich microbiome.</title>
        <authorList>
            <person name="Quandt C.A."/>
            <person name="Kohler A."/>
            <person name="Hesse C.N."/>
            <person name="Sharpton T.J."/>
            <person name="Martin F."/>
            <person name="Spatafora J.W."/>
        </authorList>
    </citation>
    <scope>NUCLEOTIDE SEQUENCE [LARGE SCALE GENOMIC DNA]</scope>
    <source>
        <strain evidence="2 3">OSC145934</strain>
    </source>
</reference>
<dbReference type="Proteomes" id="UP000243515">
    <property type="component" value="Unassembled WGS sequence"/>
</dbReference>
<proteinExistence type="predicted"/>
<protein>
    <recommendedName>
        <fullName evidence="4">Essential protein Yae1 N-terminal domain-containing protein</fullName>
    </recommendedName>
</protein>
<feature type="compositionally biased region" description="Polar residues" evidence="1">
    <location>
        <begin position="160"/>
        <end position="173"/>
    </location>
</feature>
<comment type="caution">
    <text evidence="2">The sequence shown here is derived from an EMBL/GenBank/DDBJ whole genome shotgun (WGS) entry which is preliminary data.</text>
</comment>
<evidence type="ECO:0000313" key="3">
    <source>
        <dbReference type="Proteomes" id="UP000243515"/>
    </source>
</evidence>
<dbReference type="AlphaFoldDB" id="A0A232LMA5"/>
<feature type="region of interest" description="Disordered" evidence="1">
    <location>
        <begin position="159"/>
        <end position="191"/>
    </location>
</feature>
<dbReference type="InterPro" id="IPR052436">
    <property type="entry name" value="LTO1_adapter"/>
</dbReference>
<name>A0A232LMA5_9EURO</name>
<gene>
    <name evidence="2" type="ORF">Egran_06949</name>
</gene>
<evidence type="ECO:0000256" key="1">
    <source>
        <dbReference type="SAM" id="MobiDB-lite"/>
    </source>
</evidence>
<dbReference type="PANTHER" id="PTHR28532">
    <property type="entry name" value="GEO13458P1"/>
    <property type="match status" value="1"/>
</dbReference>
<dbReference type="EMBL" id="NPHW01007251">
    <property type="protein sequence ID" value="OXV05283.1"/>
    <property type="molecule type" value="Genomic_DNA"/>
</dbReference>
<evidence type="ECO:0000313" key="2">
    <source>
        <dbReference type="EMBL" id="OXV05283.1"/>
    </source>
</evidence>
<keyword evidence="3" id="KW-1185">Reference proteome</keyword>
<organism evidence="2 3">
    <name type="scientific">Elaphomyces granulatus</name>
    <dbReference type="NCBI Taxonomy" id="519963"/>
    <lineage>
        <taxon>Eukaryota</taxon>
        <taxon>Fungi</taxon>
        <taxon>Dikarya</taxon>
        <taxon>Ascomycota</taxon>
        <taxon>Pezizomycotina</taxon>
        <taxon>Eurotiomycetes</taxon>
        <taxon>Eurotiomycetidae</taxon>
        <taxon>Eurotiales</taxon>
        <taxon>Elaphomycetaceae</taxon>
        <taxon>Elaphomyces</taxon>
    </lineage>
</organism>
<dbReference type="OrthoDB" id="48036at2759"/>
<sequence>MDSDIFDGLLQLEDEFYNEGYKLGVTDGAQAGYAEGNVFAIEKGFEKLLEFGRLYGKGLVWAQRLVVSEQDQTAEYGANIVSGGAEELSVEPAVCREMPCVPKGTRLRKNVRVLLEQVDPSTLSLDNTPDAISEVEERLKGAVLKAKLIQRAFGERETASDSIHLQSAKDTQTSGDGSGSIEDSSSLRVRH</sequence>
<accession>A0A232LMA5</accession>
<feature type="compositionally biased region" description="Low complexity" evidence="1">
    <location>
        <begin position="179"/>
        <end position="191"/>
    </location>
</feature>
<evidence type="ECO:0008006" key="4">
    <source>
        <dbReference type="Google" id="ProtNLM"/>
    </source>
</evidence>
<dbReference type="PANTHER" id="PTHR28532:SF1">
    <property type="entry name" value="ORAL CANCER OVEREXPRESSED 1"/>
    <property type="match status" value="1"/>
</dbReference>